<evidence type="ECO:0000313" key="4">
    <source>
        <dbReference type="Proteomes" id="UP001527181"/>
    </source>
</evidence>
<reference evidence="2 3" key="1">
    <citation type="submission" date="2020-05" db="EMBL/GenBank/DDBJ databases">
        <title>Whole genome sequencing and identification of novel metabolites from Paenibacillus alvei strain JR949.</title>
        <authorList>
            <person name="Rajendhran J."/>
            <person name="Sree Pranav P."/>
            <person name="Mahalakshmi B."/>
            <person name="Karthikeyan R."/>
        </authorList>
    </citation>
    <scope>NUCLEOTIDE SEQUENCE [LARGE SCALE GENOMIC DNA]</scope>
    <source>
        <strain evidence="2 3">JR949</strain>
    </source>
</reference>
<evidence type="ECO:0000313" key="3">
    <source>
        <dbReference type="Proteomes" id="UP000552038"/>
    </source>
</evidence>
<protein>
    <submittedName>
        <fullName evidence="2">Uncharacterized protein</fullName>
    </submittedName>
</protein>
<evidence type="ECO:0000313" key="1">
    <source>
        <dbReference type="EMBL" id="MCY9760760.1"/>
    </source>
</evidence>
<comment type="caution">
    <text evidence="2">The sequence shown here is derived from an EMBL/GenBank/DDBJ whole genome shotgun (WGS) entry which is preliminary data.</text>
</comment>
<keyword evidence="4" id="KW-1185">Reference proteome</keyword>
<dbReference type="AlphaFoldDB" id="A0AAP7A366"/>
<gene>
    <name evidence="2" type="ORF">HMI46_20580</name>
    <name evidence="1" type="ORF">M5X12_09245</name>
</gene>
<accession>A0AAP7A366</accession>
<dbReference type="GeneID" id="94487425"/>
<name>A0AAP7A366_PAEAL</name>
<dbReference type="RefSeq" id="WP_005543227.1">
    <property type="nucleotide sequence ID" value="NZ_JABFOR010000033.1"/>
</dbReference>
<proteinExistence type="predicted"/>
<evidence type="ECO:0000313" key="2">
    <source>
        <dbReference type="EMBL" id="NOJ72942.1"/>
    </source>
</evidence>
<dbReference type="EMBL" id="JAMDNP010000016">
    <property type="protein sequence ID" value="MCY9760760.1"/>
    <property type="molecule type" value="Genomic_DNA"/>
</dbReference>
<dbReference type="Proteomes" id="UP000552038">
    <property type="component" value="Unassembled WGS sequence"/>
</dbReference>
<dbReference type="Proteomes" id="UP001527181">
    <property type="component" value="Unassembled WGS sequence"/>
</dbReference>
<reference evidence="1 4" key="2">
    <citation type="submission" date="2022-05" db="EMBL/GenBank/DDBJ databases">
        <title>Genome Sequencing of Bee-Associated Microbes.</title>
        <authorList>
            <person name="Dunlap C."/>
        </authorList>
    </citation>
    <scope>NUCLEOTIDE SEQUENCE [LARGE SCALE GENOMIC DNA]</scope>
    <source>
        <strain evidence="1 4">NRRL B-04010</strain>
    </source>
</reference>
<organism evidence="2 3">
    <name type="scientific">Paenibacillus alvei</name>
    <name type="common">Bacillus alvei</name>
    <dbReference type="NCBI Taxonomy" id="44250"/>
    <lineage>
        <taxon>Bacteria</taxon>
        <taxon>Bacillati</taxon>
        <taxon>Bacillota</taxon>
        <taxon>Bacilli</taxon>
        <taxon>Bacillales</taxon>
        <taxon>Paenibacillaceae</taxon>
        <taxon>Paenibacillus</taxon>
    </lineage>
</organism>
<sequence length="267" mass="31063">MYREVVRLKPIIHQVIHFSASIRAWEIANDTRIEMGQYVSEENGSHAIRDHQYECNNLLEPYMKLLISLTREELALILTVFRIGSSERGYHYESPETGPALIMVNRYDIPIHATSEELLLRYSKYFRYHTRERMIEFLSRHGEVSEQLSEGLLVLDQHADPQGEDSVLVEIIVARHIITYIDVPKCVGENIKALSGEFLDFLQNITGNHPFRQHNECIEFGELSYKGYINVYGAEDFIDWLNVDRYGSEVAKIVEVTEETPLFTIYF</sequence>
<dbReference type="EMBL" id="JABFOR010000033">
    <property type="protein sequence ID" value="NOJ72942.1"/>
    <property type="molecule type" value="Genomic_DNA"/>
</dbReference>